<dbReference type="Proteomes" id="UP000321258">
    <property type="component" value="Unassembled WGS sequence"/>
</dbReference>
<evidence type="ECO:0000313" key="1">
    <source>
        <dbReference type="EMBL" id="GEP01070.1"/>
    </source>
</evidence>
<dbReference type="InterPro" id="IPR022037">
    <property type="entry name" value="DUF3606"/>
</dbReference>
<reference evidence="1 2" key="1">
    <citation type="submission" date="2019-07" db="EMBL/GenBank/DDBJ databases">
        <title>Whole genome shotgun sequence of Methylobacterium haplocladii NBRC 107714.</title>
        <authorList>
            <person name="Hosoyama A."/>
            <person name="Uohara A."/>
            <person name="Ohji S."/>
            <person name="Ichikawa N."/>
        </authorList>
    </citation>
    <scope>NUCLEOTIDE SEQUENCE [LARGE SCALE GENOMIC DNA]</scope>
    <source>
        <strain evidence="1 2">NBRC 107714</strain>
    </source>
</reference>
<protein>
    <recommendedName>
        <fullName evidence="3">DUF3606 domain-containing protein</fullName>
    </recommendedName>
</protein>
<evidence type="ECO:0008006" key="3">
    <source>
        <dbReference type="Google" id="ProtNLM"/>
    </source>
</evidence>
<evidence type="ECO:0000313" key="2">
    <source>
        <dbReference type="Proteomes" id="UP000321258"/>
    </source>
</evidence>
<dbReference type="Pfam" id="PF12244">
    <property type="entry name" value="DUF3606"/>
    <property type="match status" value="1"/>
</dbReference>
<name>A0A512ITN7_9HYPH</name>
<proteinExistence type="predicted"/>
<dbReference type="EMBL" id="BJZT01000038">
    <property type="protein sequence ID" value="GEP01070.1"/>
    <property type="molecule type" value="Genomic_DNA"/>
</dbReference>
<keyword evidence="2" id="KW-1185">Reference proteome</keyword>
<dbReference type="AlphaFoldDB" id="A0A512ITN7"/>
<gene>
    <name evidence="1" type="ORF">MHA02_34570</name>
</gene>
<comment type="caution">
    <text evidence="1">The sequence shown here is derived from an EMBL/GenBank/DDBJ whole genome shotgun (WGS) entry which is preliminary data.</text>
</comment>
<organism evidence="1 2">
    <name type="scientific">Methylobacterium haplocladii</name>
    <dbReference type="NCBI Taxonomy" id="1176176"/>
    <lineage>
        <taxon>Bacteria</taxon>
        <taxon>Pseudomonadati</taxon>
        <taxon>Pseudomonadota</taxon>
        <taxon>Alphaproteobacteria</taxon>
        <taxon>Hyphomicrobiales</taxon>
        <taxon>Methylobacteriaceae</taxon>
        <taxon>Methylobacterium</taxon>
    </lineage>
</organism>
<sequence length="103" mass="11527">MFRRVVEIVRGGGLFSRPAASCEQTALDLPSPEPDIGLLTGAIMAGLKDKRGFIDKDRLDLSERKAVEYWMKRWGVTQDQLTAAHRKVGRMTKDIAAELGKKR</sequence>
<accession>A0A512ITN7</accession>